<feature type="chain" id="PRO_5031499910" evidence="5">
    <location>
        <begin position="26"/>
        <end position="577"/>
    </location>
</feature>
<keyword evidence="4 5" id="KW-0732">Signal</keyword>
<accession>A0A7Y0L187</accession>
<evidence type="ECO:0000256" key="4">
    <source>
        <dbReference type="ARBA" id="ARBA00022729"/>
    </source>
</evidence>
<feature type="domain" description="Solute-binding protein family 5" evidence="6">
    <location>
        <begin position="94"/>
        <end position="480"/>
    </location>
</feature>
<dbReference type="PROSITE" id="PS51257">
    <property type="entry name" value="PROKAR_LIPOPROTEIN"/>
    <property type="match status" value="1"/>
</dbReference>
<reference evidence="7 8" key="1">
    <citation type="submission" date="2020-04" db="EMBL/GenBank/DDBJ databases">
        <authorList>
            <person name="Zhang R."/>
            <person name="Schippers A."/>
        </authorList>
    </citation>
    <scope>NUCLEOTIDE SEQUENCE [LARGE SCALE GENOMIC DNA]</scope>
    <source>
        <strain evidence="7 8">DSM 109850</strain>
    </source>
</reference>
<dbReference type="Gene3D" id="3.10.105.10">
    <property type="entry name" value="Dipeptide-binding Protein, Domain 3"/>
    <property type="match status" value="1"/>
</dbReference>
<dbReference type="SUPFAM" id="SSF53850">
    <property type="entry name" value="Periplasmic binding protein-like II"/>
    <property type="match status" value="1"/>
</dbReference>
<dbReference type="RefSeq" id="WP_169096745.1">
    <property type="nucleotide sequence ID" value="NZ_JABBVZ010000007.1"/>
</dbReference>
<dbReference type="InterPro" id="IPR000914">
    <property type="entry name" value="SBP_5_dom"/>
</dbReference>
<organism evidence="7 8">
    <name type="scientific">Sulfobacillus harzensis</name>
    <dbReference type="NCBI Taxonomy" id="2729629"/>
    <lineage>
        <taxon>Bacteria</taxon>
        <taxon>Bacillati</taxon>
        <taxon>Bacillota</taxon>
        <taxon>Clostridia</taxon>
        <taxon>Eubacteriales</taxon>
        <taxon>Clostridiales Family XVII. Incertae Sedis</taxon>
        <taxon>Sulfobacillus</taxon>
    </lineage>
</organism>
<dbReference type="PANTHER" id="PTHR30290:SF10">
    <property type="entry name" value="PERIPLASMIC OLIGOPEPTIDE-BINDING PROTEIN-RELATED"/>
    <property type="match status" value="1"/>
</dbReference>
<dbReference type="CDD" id="cd08513">
    <property type="entry name" value="PBP2_thermophilic_Hb8_like"/>
    <property type="match status" value="1"/>
</dbReference>
<evidence type="ECO:0000313" key="7">
    <source>
        <dbReference type="EMBL" id="NMP21417.1"/>
    </source>
</evidence>
<dbReference type="GO" id="GO:0043190">
    <property type="term" value="C:ATP-binding cassette (ABC) transporter complex"/>
    <property type="evidence" value="ECO:0007669"/>
    <property type="project" value="InterPro"/>
</dbReference>
<comment type="caution">
    <text evidence="7">The sequence shown here is derived from an EMBL/GenBank/DDBJ whole genome shotgun (WGS) entry which is preliminary data.</text>
</comment>
<dbReference type="GO" id="GO:0030313">
    <property type="term" value="C:cell envelope"/>
    <property type="evidence" value="ECO:0007669"/>
    <property type="project" value="UniProtKB-SubCell"/>
</dbReference>
<dbReference type="EMBL" id="JABBVZ010000007">
    <property type="protein sequence ID" value="NMP21417.1"/>
    <property type="molecule type" value="Genomic_DNA"/>
</dbReference>
<dbReference type="Gene3D" id="3.40.190.10">
    <property type="entry name" value="Periplasmic binding protein-like II"/>
    <property type="match status" value="1"/>
</dbReference>
<name>A0A7Y0L187_9FIRM</name>
<dbReference type="GO" id="GO:0042597">
    <property type="term" value="C:periplasmic space"/>
    <property type="evidence" value="ECO:0007669"/>
    <property type="project" value="UniProtKB-ARBA"/>
</dbReference>
<dbReference type="PIRSF" id="PIRSF002741">
    <property type="entry name" value="MppA"/>
    <property type="match status" value="1"/>
</dbReference>
<dbReference type="AlphaFoldDB" id="A0A7Y0L187"/>
<evidence type="ECO:0000256" key="5">
    <source>
        <dbReference type="SAM" id="SignalP"/>
    </source>
</evidence>
<keyword evidence="8" id="KW-1185">Reference proteome</keyword>
<comment type="similarity">
    <text evidence="2">Belongs to the bacterial solute-binding protein 5 family.</text>
</comment>
<evidence type="ECO:0000256" key="1">
    <source>
        <dbReference type="ARBA" id="ARBA00004196"/>
    </source>
</evidence>
<evidence type="ECO:0000259" key="6">
    <source>
        <dbReference type="Pfam" id="PF00496"/>
    </source>
</evidence>
<dbReference type="InterPro" id="IPR030678">
    <property type="entry name" value="Peptide/Ni-bd"/>
</dbReference>
<dbReference type="Pfam" id="PF00496">
    <property type="entry name" value="SBP_bac_5"/>
    <property type="match status" value="1"/>
</dbReference>
<keyword evidence="3" id="KW-0813">Transport</keyword>
<gene>
    <name evidence="7" type="ORF">HIJ39_03470</name>
</gene>
<dbReference type="Proteomes" id="UP000533476">
    <property type="component" value="Unassembled WGS sequence"/>
</dbReference>
<dbReference type="InterPro" id="IPR039424">
    <property type="entry name" value="SBP_5"/>
</dbReference>
<evidence type="ECO:0000256" key="2">
    <source>
        <dbReference type="ARBA" id="ARBA00005695"/>
    </source>
</evidence>
<evidence type="ECO:0000313" key="8">
    <source>
        <dbReference type="Proteomes" id="UP000533476"/>
    </source>
</evidence>
<dbReference type="PANTHER" id="PTHR30290">
    <property type="entry name" value="PERIPLASMIC BINDING COMPONENT OF ABC TRANSPORTER"/>
    <property type="match status" value="1"/>
</dbReference>
<sequence length="577" mass="63571">MKTRSIALALAAGVGLVAAGCGSNAATSSSNNSSTAVQKGGTLNVALSPDTNINWYLPVTSASFDTLPNAMVQDQSFKPLIWLNTHWQIVWKSSIAKKITYNAQGTVYHVFLNKKWHWSNGQPVTAKDLMFTWNVIKAASAANAPQPWPYVGVGTGDIPSGIQSVVENNNYEVTFTLKQPANQQWFIYNGLVQFFPLPAQTMDVDGNNWSKEIAYLGSLGTNPAAMEKVVDGPFILQKAVKNQYWVMVPNPHYDGHKANVSKLVFDYEGSNDSEYAALKTGQINVGYLDLSQYGARGALVAQGDKIVPAYLMSDYWTDLNMRPGSTTRAIFDQLPVRQALEMGIDQQAINKKIYHGFAPPTYGPIPSTPRTKFFDPALKSNPYPYNPKAGKALLEQNGWKDVNGVMTKGNEKLQFTMLYTTGTESTTQTVELMQQDWAKEGIQVTLKGVSFPEMISMEFNTSQPKTWQMATGSGWAYDGPGWYPSGDGLFNTGAPNGDGYSSSEEDALINATHQPQATQAKTMQIFFKYEDYTAKQVPMLWENNFGGLDVFAPTVHNTSYINGATGLSQFNYFWISK</sequence>
<protein>
    <submittedName>
        <fullName evidence="7">Peptide ABC transporter substrate-binding protein</fullName>
    </submittedName>
</protein>
<feature type="signal peptide" evidence="5">
    <location>
        <begin position="1"/>
        <end position="25"/>
    </location>
</feature>
<evidence type="ECO:0000256" key="3">
    <source>
        <dbReference type="ARBA" id="ARBA00022448"/>
    </source>
</evidence>
<comment type="subcellular location">
    <subcellularLocation>
        <location evidence="1">Cell envelope</location>
    </subcellularLocation>
</comment>
<proteinExistence type="inferred from homology"/>
<dbReference type="GO" id="GO:1904680">
    <property type="term" value="F:peptide transmembrane transporter activity"/>
    <property type="evidence" value="ECO:0007669"/>
    <property type="project" value="TreeGrafter"/>
</dbReference>
<dbReference type="GO" id="GO:0015833">
    <property type="term" value="P:peptide transport"/>
    <property type="evidence" value="ECO:0007669"/>
    <property type="project" value="TreeGrafter"/>
</dbReference>